<evidence type="ECO:0000256" key="6">
    <source>
        <dbReference type="PROSITE-ProRule" id="PRU00268"/>
    </source>
</evidence>
<dbReference type="Gene3D" id="3.30.160.20">
    <property type="match status" value="1"/>
</dbReference>
<dbReference type="InterPro" id="IPR018192">
    <property type="entry name" value="Ribosomal_uS5_N_CS"/>
</dbReference>
<keyword evidence="2 6" id="KW-0689">Ribosomal protein</keyword>
<evidence type="ECO:0000256" key="5">
    <source>
        <dbReference type="ARBA" id="ARBA00035519"/>
    </source>
</evidence>
<name>A0A2M7CQ18_9BACT</name>
<evidence type="ECO:0000256" key="1">
    <source>
        <dbReference type="ARBA" id="ARBA00008945"/>
    </source>
</evidence>
<dbReference type="GO" id="GO:0006412">
    <property type="term" value="P:translation"/>
    <property type="evidence" value="ECO:0007669"/>
    <property type="project" value="InterPro"/>
</dbReference>
<organism evidence="9 10">
    <name type="scientific">Candidatus Wolfebacteria bacterium CG02_land_8_20_14_3_00_37_12</name>
    <dbReference type="NCBI Taxonomy" id="1975066"/>
    <lineage>
        <taxon>Bacteria</taxon>
        <taxon>Candidatus Wolfeibacteriota</taxon>
    </lineage>
</organism>
<protein>
    <recommendedName>
        <fullName evidence="4">Small ribosomal subunit protein uS5</fullName>
    </recommendedName>
    <alternativeName>
        <fullName evidence="5">30S ribosomal protein S5</fullName>
    </alternativeName>
</protein>
<evidence type="ECO:0000256" key="3">
    <source>
        <dbReference type="ARBA" id="ARBA00023274"/>
    </source>
</evidence>
<sequence>MEKQTQTTEKRFSRMSRDIKRQPSEFKEKVIDLRRVTRVMAGGKRFKFRATVVIGNEKGSVGIGIAKGMDVMQAIDKAKTDAKKHLIALKLKGKTIPHEIEAKFSAAKVLIKPAKEGHGLKAGGSVRTVLLLVGVRDATAKCLGGTKNKLTNAMATIEALKKLK</sequence>
<dbReference type="GO" id="GO:0003735">
    <property type="term" value="F:structural constituent of ribosome"/>
    <property type="evidence" value="ECO:0007669"/>
    <property type="project" value="UniProtKB-UniRule"/>
</dbReference>
<dbReference type="FunFam" id="3.30.230.10:FF:000002">
    <property type="entry name" value="30S ribosomal protein S5"/>
    <property type="match status" value="1"/>
</dbReference>
<dbReference type="InterPro" id="IPR013810">
    <property type="entry name" value="Ribosomal_uS5_N"/>
</dbReference>
<proteinExistence type="inferred from homology"/>
<reference evidence="10" key="1">
    <citation type="submission" date="2017-09" db="EMBL/GenBank/DDBJ databases">
        <title>Depth-based differentiation of microbial function through sediment-hosted aquifers and enrichment of novel symbionts in the deep terrestrial subsurface.</title>
        <authorList>
            <person name="Probst A.J."/>
            <person name="Ladd B."/>
            <person name="Jarett J.K."/>
            <person name="Geller-Mcgrath D.E."/>
            <person name="Sieber C.M.K."/>
            <person name="Emerson J.B."/>
            <person name="Anantharaman K."/>
            <person name="Thomas B.C."/>
            <person name="Malmstrom R."/>
            <person name="Stieglmeier M."/>
            <person name="Klingl A."/>
            <person name="Woyke T."/>
            <person name="Ryan C.M."/>
            <person name="Banfield J.F."/>
        </authorList>
    </citation>
    <scope>NUCLEOTIDE SEQUENCE [LARGE SCALE GENOMIC DNA]</scope>
</reference>
<dbReference type="PANTHER" id="PTHR48277">
    <property type="entry name" value="MITOCHONDRIAL RIBOSOMAL PROTEIN S5"/>
    <property type="match status" value="1"/>
</dbReference>
<feature type="domain" description="S5 DRBM" evidence="8">
    <location>
        <begin position="26"/>
        <end position="89"/>
    </location>
</feature>
<dbReference type="Gene3D" id="3.30.230.10">
    <property type="match status" value="1"/>
</dbReference>
<dbReference type="Pfam" id="PF00333">
    <property type="entry name" value="Ribosomal_S5"/>
    <property type="match status" value="1"/>
</dbReference>
<accession>A0A2M7CQ18</accession>
<dbReference type="GO" id="GO:0005737">
    <property type="term" value="C:cytoplasm"/>
    <property type="evidence" value="ECO:0007669"/>
    <property type="project" value="UniProtKB-ARBA"/>
</dbReference>
<evidence type="ECO:0000259" key="8">
    <source>
        <dbReference type="PROSITE" id="PS50881"/>
    </source>
</evidence>
<evidence type="ECO:0000256" key="2">
    <source>
        <dbReference type="ARBA" id="ARBA00022980"/>
    </source>
</evidence>
<dbReference type="PROSITE" id="PS00585">
    <property type="entry name" value="RIBOSOMAL_S5"/>
    <property type="match status" value="1"/>
</dbReference>
<dbReference type="EMBL" id="PEUH01000031">
    <property type="protein sequence ID" value="PIV31780.1"/>
    <property type="molecule type" value="Genomic_DNA"/>
</dbReference>
<dbReference type="InterPro" id="IPR000851">
    <property type="entry name" value="Ribosomal_uS5"/>
</dbReference>
<dbReference type="InterPro" id="IPR005324">
    <property type="entry name" value="Ribosomal_uS5_C"/>
</dbReference>
<evidence type="ECO:0000313" key="10">
    <source>
        <dbReference type="Proteomes" id="UP000230595"/>
    </source>
</evidence>
<dbReference type="Pfam" id="PF03719">
    <property type="entry name" value="Ribosomal_S5_C"/>
    <property type="match status" value="1"/>
</dbReference>
<dbReference type="AlphaFoldDB" id="A0A2M7CQ18"/>
<evidence type="ECO:0000256" key="4">
    <source>
        <dbReference type="ARBA" id="ARBA00035255"/>
    </source>
</evidence>
<evidence type="ECO:0000313" key="9">
    <source>
        <dbReference type="EMBL" id="PIV31780.1"/>
    </source>
</evidence>
<gene>
    <name evidence="9" type="ORF">COS33_01420</name>
</gene>
<dbReference type="SUPFAM" id="SSF54211">
    <property type="entry name" value="Ribosomal protein S5 domain 2-like"/>
    <property type="match status" value="1"/>
</dbReference>
<dbReference type="GO" id="GO:0003723">
    <property type="term" value="F:RNA binding"/>
    <property type="evidence" value="ECO:0007669"/>
    <property type="project" value="InterPro"/>
</dbReference>
<evidence type="ECO:0000256" key="7">
    <source>
        <dbReference type="RuleBase" id="RU003823"/>
    </source>
</evidence>
<dbReference type="PROSITE" id="PS50881">
    <property type="entry name" value="S5_DSRBD"/>
    <property type="match status" value="1"/>
</dbReference>
<dbReference type="InterPro" id="IPR014721">
    <property type="entry name" value="Ribsml_uS5_D2-typ_fold_subgr"/>
</dbReference>
<comment type="caution">
    <text evidence="9">The sequence shown here is derived from an EMBL/GenBank/DDBJ whole genome shotgun (WGS) entry which is preliminary data.</text>
</comment>
<dbReference type="SUPFAM" id="SSF54768">
    <property type="entry name" value="dsRNA-binding domain-like"/>
    <property type="match status" value="1"/>
</dbReference>
<dbReference type="Proteomes" id="UP000230595">
    <property type="component" value="Unassembled WGS sequence"/>
</dbReference>
<dbReference type="InterPro" id="IPR020568">
    <property type="entry name" value="Ribosomal_Su5_D2-typ_SF"/>
</dbReference>
<dbReference type="GO" id="GO:1990904">
    <property type="term" value="C:ribonucleoprotein complex"/>
    <property type="evidence" value="ECO:0007669"/>
    <property type="project" value="UniProtKB-UniRule"/>
</dbReference>
<dbReference type="GO" id="GO:0005840">
    <property type="term" value="C:ribosome"/>
    <property type="evidence" value="ECO:0007669"/>
    <property type="project" value="UniProtKB-KW"/>
</dbReference>
<dbReference type="PANTHER" id="PTHR48277:SF1">
    <property type="entry name" value="MITOCHONDRIAL RIBOSOMAL PROTEIN S5"/>
    <property type="match status" value="1"/>
</dbReference>
<comment type="similarity">
    <text evidence="1 7">Belongs to the universal ribosomal protein uS5 family.</text>
</comment>
<keyword evidence="3 6" id="KW-0687">Ribonucleoprotein</keyword>